<dbReference type="EMBL" id="MVBN01000004">
    <property type="protein sequence ID" value="OOK74679.1"/>
    <property type="molecule type" value="Genomic_DNA"/>
</dbReference>
<dbReference type="Proteomes" id="UP000188532">
    <property type="component" value="Unassembled WGS sequence"/>
</dbReference>
<evidence type="ECO:0000313" key="2">
    <source>
        <dbReference type="Proteomes" id="UP000188532"/>
    </source>
</evidence>
<accession>A0A1V3X628</accession>
<comment type="caution">
    <text evidence="1">The sequence shown here is derived from an EMBL/GenBank/DDBJ whole genome shotgun (WGS) entry which is preliminary data.</text>
</comment>
<protein>
    <submittedName>
        <fullName evidence="1">Uncharacterized protein</fullName>
    </submittedName>
</protein>
<gene>
    <name evidence="1" type="ORF">BZL29_4331</name>
</gene>
<reference evidence="1 2" key="1">
    <citation type="submission" date="2017-02" db="EMBL/GenBank/DDBJ databases">
        <title>Complete genome sequences of Mycobacterium kansasii strains isolated from rhesus macaques.</title>
        <authorList>
            <person name="Panda A."/>
            <person name="Nagaraj S."/>
            <person name="Zhao X."/>
            <person name="Tettelin H."/>
            <person name="Detolla L.J."/>
        </authorList>
    </citation>
    <scope>NUCLEOTIDE SEQUENCE [LARGE SCALE GENOMIC DNA]</scope>
    <source>
        <strain evidence="1 2">11-3469</strain>
    </source>
</reference>
<proteinExistence type="predicted"/>
<sequence>MFLDEVEHGRAGTHERFHQCVVHRSPRLRAQVLQGLGHRQLTVGTAVMSRNPGYAARDSGGPADGRRLLEHRYRCAGDRCGQCGGEPGTAAAEHHDIEFLIPPHARRPFSSAVWTTVWRPR</sequence>
<evidence type="ECO:0000313" key="1">
    <source>
        <dbReference type="EMBL" id="OOK74679.1"/>
    </source>
</evidence>
<organism evidence="1 2">
    <name type="scientific">Mycobacterium kansasii</name>
    <dbReference type="NCBI Taxonomy" id="1768"/>
    <lineage>
        <taxon>Bacteria</taxon>
        <taxon>Bacillati</taxon>
        <taxon>Actinomycetota</taxon>
        <taxon>Actinomycetes</taxon>
        <taxon>Mycobacteriales</taxon>
        <taxon>Mycobacteriaceae</taxon>
        <taxon>Mycobacterium</taxon>
    </lineage>
</organism>
<dbReference type="AlphaFoldDB" id="A0A1V3X628"/>
<name>A0A1V3X628_MYCKA</name>